<dbReference type="PROSITE" id="PS50126">
    <property type="entry name" value="S1"/>
    <property type="match status" value="1"/>
</dbReference>
<keyword evidence="3" id="KW-1185">Reference proteome</keyword>
<dbReference type="RefSeq" id="WP_103660855.1">
    <property type="nucleotide sequence ID" value="NZ_ML136882.1"/>
</dbReference>
<gene>
    <name evidence="2" type="ORF">EJK17_06185</name>
</gene>
<dbReference type="AlphaFoldDB" id="A0A437SV62"/>
<dbReference type="InterPro" id="IPR003029">
    <property type="entry name" value="S1_domain"/>
</dbReference>
<dbReference type="InterPro" id="IPR012340">
    <property type="entry name" value="NA-bd_OB-fold"/>
</dbReference>
<evidence type="ECO:0000313" key="3">
    <source>
        <dbReference type="Proteomes" id="UP000288291"/>
    </source>
</evidence>
<name>A0A437SV62_9LACO</name>
<proteinExistence type="predicted"/>
<feature type="domain" description="S1 motif" evidence="1">
    <location>
        <begin position="6"/>
        <end position="72"/>
    </location>
</feature>
<dbReference type="EMBL" id="RXIA01000014">
    <property type="protein sequence ID" value="RVU70707.1"/>
    <property type="molecule type" value="Genomic_DNA"/>
</dbReference>
<dbReference type="GO" id="GO:0003676">
    <property type="term" value="F:nucleic acid binding"/>
    <property type="evidence" value="ECO:0007669"/>
    <property type="project" value="InterPro"/>
</dbReference>
<sequence>MKYQVGDRVTGEINNITDLGIFVTLPGHRSGLIHHSDFGNDWLRQRNMHRVHEKVRVVVVHTYKGRLGLSLMWVNDPELVDQHNRFSKVKLDKFEAVLTDVVKESQTEIKKLQETLHEN</sequence>
<dbReference type="Gene3D" id="2.40.50.140">
    <property type="entry name" value="Nucleic acid-binding proteins"/>
    <property type="match status" value="1"/>
</dbReference>
<evidence type="ECO:0000313" key="2">
    <source>
        <dbReference type="EMBL" id="RVU70707.1"/>
    </source>
</evidence>
<reference evidence="2 3" key="1">
    <citation type="submission" date="2018-12" db="EMBL/GenBank/DDBJ databases">
        <authorList>
            <person name="Meng J."/>
        </authorList>
    </citation>
    <scope>NUCLEOTIDE SEQUENCE [LARGE SCALE GENOMIC DNA]</scope>
    <source>
        <strain evidence="2 3">HT111-2</strain>
    </source>
</reference>
<protein>
    <submittedName>
        <fullName evidence="2">S1 RNA-binding domain-containing protein</fullName>
    </submittedName>
</protein>
<organism evidence="2 3">
    <name type="scientific">Lactobacillus xujianguonis</name>
    <dbReference type="NCBI Taxonomy" id="2495899"/>
    <lineage>
        <taxon>Bacteria</taxon>
        <taxon>Bacillati</taxon>
        <taxon>Bacillota</taxon>
        <taxon>Bacilli</taxon>
        <taxon>Lactobacillales</taxon>
        <taxon>Lactobacillaceae</taxon>
        <taxon>Lactobacillus</taxon>
    </lineage>
</organism>
<evidence type="ECO:0000259" key="1">
    <source>
        <dbReference type="PROSITE" id="PS50126"/>
    </source>
</evidence>
<dbReference type="Proteomes" id="UP000288291">
    <property type="component" value="Unassembled WGS sequence"/>
</dbReference>
<dbReference type="SMART" id="SM00316">
    <property type="entry name" value="S1"/>
    <property type="match status" value="1"/>
</dbReference>
<comment type="caution">
    <text evidence="2">The sequence shown here is derived from an EMBL/GenBank/DDBJ whole genome shotgun (WGS) entry which is preliminary data.</text>
</comment>
<accession>A0A437SV62</accession>
<dbReference type="Pfam" id="PF00575">
    <property type="entry name" value="S1"/>
    <property type="match status" value="1"/>
</dbReference>
<dbReference type="SUPFAM" id="SSF50249">
    <property type="entry name" value="Nucleic acid-binding proteins"/>
    <property type="match status" value="1"/>
</dbReference>